<dbReference type="InParanoid" id="A0A6J0B3S7"/>
<dbReference type="PANTHER" id="PTHR11266">
    <property type="entry name" value="PEROXISOMAL MEMBRANE PROTEIN 2, PXMP2 MPV17"/>
    <property type="match status" value="1"/>
</dbReference>
<dbReference type="Pfam" id="PF04117">
    <property type="entry name" value="Mpv17_PMP22"/>
    <property type="match status" value="1"/>
</dbReference>
<evidence type="ECO:0000256" key="1">
    <source>
        <dbReference type="ARBA" id="ARBA00004141"/>
    </source>
</evidence>
<dbReference type="InterPro" id="IPR007248">
    <property type="entry name" value="Mpv17_PMP22"/>
</dbReference>
<comment type="subcellular location">
    <subcellularLocation>
        <location evidence="1">Membrane</location>
        <topology evidence="1">Multi-pass membrane protein</topology>
    </subcellularLocation>
</comment>
<feature type="transmembrane region" description="Helical" evidence="6">
    <location>
        <begin position="87"/>
        <end position="106"/>
    </location>
</feature>
<dbReference type="AlphaFoldDB" id="A0A6J0B3S7"/>
<keyword evidence="5 6" id="KW-0472">Membrane</keyword>
<evidence type="ECO:0000256" key="6">
    <source>
        <dbReference type="RuleBase" id="RU363053"/>
    </source>
</evidence>
<evidence type="ECO:0000256" key="4">
    <source>
        <dbReference type="ARBA" id="ARBA00022989"/>
    </source>
</evidence>
<dbReference type="GeneID" id="107216927"/>
<accession>A0A6J0B3S7</accession>
<name>A0A6J0B3S7_NEOLC</name>
<evidence type="ECO:0000313" key="9">
    <source>
        <dbReference type="RefSeq" id="XP_015509749.1"/>
    </source>
</evidence>
<evidence type="ECO:0000256" key="3">
    <source>
        <dbReference type="ARBA" id="ARBA00022692"/>
    </source>
</evidence>
<evidence type="ECO:0000256" key="5">
    <source>
        <dbReference type="ARBA" id="ARBA00023136"/>
    </source>
</evidence>
<evidence type="ECO:0000313" key="10">
    <source>
        <dbReference type="RefSeq" id="XP_046597976.1"/>
    </source>
</evidence>
<comment type="similarity">
    <text evidence="2 6">Belongs to the peroxisomal membrane protein PXMP2/4 family.</text>
</comment>
<keyword evidence="4 6" id="KW-1133">Transmembrane helix</keyword>
<dbReference type="PANTHER" id="PTHR11266:SF75">
    <property type="entry name" value="IP10007P-RELATED"/>
    <property type="match status" value="1"/>
</dbReference>
<dbReference type="Proteomes" id="UP000829291">
    <property type="component" value="Chromosome 5"/>
</dbReference>
<reference evidence="9" key="1">
    <citation type="submission" date="2025-04" db="UniProtKB">
        <authorList>
            <consortium name="RefSeq"/>
        </authorList>
    </citation>
    <scope>IDENTIFICATION</scope>
    <source>
        <tissue evidence="10">Thorax and Abdomen</tissue>
        <tissue evidence="9">Whole body</tissue>
    </source>
</reference>
<keyword evidence="8" id="KW-1185">Reference proteome</keyword>
<gene>
    <name evidence="9 10" type="primary">LOC107216927</name>
</gene>
<evidence type="ECO:0000256" key="7">
    <source>
        <dbReference type="SAM" id="MobiDB-lite"/>
    </source>
</evidence>
<dbReference type="FunCoup" id="A0A6J0B3S7">
    <property type="interactions" value="197"/>
</dbReference>
<evidence type="ECO:0000256" key="2">
    <source>
        <dbReference type="ARBA" id="ARBA00006824"/>
    </source>
</evidence>
<dbReference type="GO" id="GO:0005739">
    <property type="term" value="C:mitochondrion"/>
    <property type="evidence" value="ECO:0007669"/>
    <property type="project" value="TreeGrafter"/>
</dbReference>
<proteinExistence type="inferred from homology"/>
<keyword evidence="3 6" id="KW-0812">Transmembrane</keyword>
<evidence type="ECO:0000313" key="8">
    <source>
        <dbReference type="Proteomes" id="UP000829291"/>
    </source>
</evidence>
<dbReference type="OrthoDB" id="430207at2759"/>
<sequence>MRVILLKFREITTKYPIIRGMASYTVIWPAASLLQQKFISNQELNYMQALRFSLYGGFFVAPTLFCWIKFASYIWPKNDLKSGIVKALVEQVSYGPAAMCCFFFGINLLEFKPISECVEEVKQKFWPTWKTGICVWPILQTINFTLIPERNRVVYVSVCSLMWTSFLAYMKSLEKSQLTNNNKLEIDPIETKQHDQQSQDKTKTAFMPH</sequence>
<dbReference type="GO" id="GO:0016020">
    <property type="term" value="C:membrane"/>
    <property type="evidence" value="ECO:0007669"/>
    <property type="project" value="UniProtKB-SubCell"/>
</dbReference>
<dbReference type="KEGG" id="nlo:107216927"/>
<feature type="region of interest" description="Disordered" evidence="7">
    <location>
        <begin position="190"/>
        <end position="209"/>
    </location>
</feature>
<organism evidence="8 9">
    <name type="scientific">Neodiprion lecontei</name>
    <name type="common">Redheaded pine sawfly</name>
    <dbReference type="NCBI Taxonomy" id="441921"/>
    <lineage>
        <taxon>Eukaryota</taxon>
        <taxon>Metazoa</taxon>
        <taxon>Ecdysozoa</taxon>
        <taxon>Arthropoda</taxon>
        <taxon>Hexapoda</taxon>
        <taxon>Insecta</taxon>
        <taxon>Pterygota</taxon>
        <taxon>Neoptera</taxon>
        <taxon>Endopterygota</taxon>
        <taxon>Hymenoptera</taxon>
        <taxon>Tenthredinoidea</taxon>
        <taxon>Diprionidae</taxon>
        <taxon>Diprioninae</taxon>
        <taxon>Neodiprion</taxon>
    </lineage>
</organism>
<feature type="transmembrane region" description="Helical" evidence="6">
    <location>
        <begin position="52"/>
        <end position="75"/>
    </location>
</feature>
<dbReference type="RefSeq" id="XP_046597976.1">
    <property type="nucleotide sequence ID" value="XM_046742020.1"/>
</dbReference>
<feature type="transmembrane region" description="Helical" evidence="6">
    <location>
        <begin position="153"/>
        <end position="170"/>
    </location>
</feature>
<dbReference type="RefSeq" id="XP_015509749.1">
    <property type="nucleotide sequence ID" value="XM_015654263.1"/>
</dbReference>
<protein>
    <submittedName>
        <fullName evidence="9 10">Mpv17-like protein</fullName>
    </submittedName>
</protein>
<feature type="compositionally biased region" description="Basic and acidic residues" evidence="7">
    <location>
        <begin position="190"/>
        <end position="203"/>
    </location>
</feature>